<dbReference type="InterPro" id="IPR052721">
    <property type="entry name" value="ET_Amicyanin"/>
</dbReference>
<dbReference type="AlphaFoldDB" id="A0A7G8PW04"/>
<gene>
    <name evidence="7" type="ORF">ALE3EI_1973</name>
</gene>
<evidence type="ECO:0000256" key="4">
    <source>
        <dbReference type="SAM" id="SignalP"/>
    </source>
</evidence>
<evidence type="ECO:0000313" key="7">
    <source>
        <dbReference type="EMBL" id="QNJ98520.1"/>
    </source>
</evidence>
<keyword evidence="2 4" id="KW-0732">Signal</keyword>
<dbReference type="Pfam" id="PF18962">
    <property type="entry name" value="Por_Secre_tail"/>
    <property type="match status" value="1"/>
</dbReference>
<keyword evidence="1" id="KW-0479">Metal-binding</keyword>
<dbReference type="EMBL" id="CP052909">
    <property type="protein sequence ID" value="QNJ98520.1"/>
    <property type="molecule type" value="Genomic_DNA"/>
</dbReference>
<dbReference type="InterPro" id="IPR008972">
    <property type="entry name" value="Cupredoxin"/>
</dbReference>
<evidence type="ECO:0000259" key="6">
    <source>
        <dbReference type="Pfam" id="PF18962"/>
    </source>
</evidence>
<dbReference type="Gene3D" id="2.60.40.420">
    <property type="entry name" value="Cupredoxins - blue copper proteins"/>
    <property type="match status" value="1"/>
</dbReference>
<dbReference type="SUPFAM" id="SSF49503">
    <property type="entry name" value="Cupredoxins"/>
    <property type="match status" value="1"/>
</dbReference>
<sequence>MKRILLSLLALFAFAINYAQTTHNINWFTGASPGTTIVASGDTVNWIWTDGASHSVTSDSGSTETFDSGILPNGSTYNRVFTDPGSNPYFCVVHPMMQGTIEVALIGVEEDRHLTFQYYPNPVKDYLKIDSPLIIDSVQLFDYNGKLLMDAPVANKATNIYMGVFPEGLYFLTVRSGDAVKAIQVVLDKD</sequence>
<evidence type="ECO:0000259" key="5">
    <source>
        <dbReference type="Pfam" id="PF00127"/>
    </source>
</evidence>
<evidence type="ECO:0000313" key="8">
    <source>
        <dbReference type="Proteomes" id="UP000515514"/>
    </source>
</evidence>
<evidence type="ECO:0000256" key="3">
    <source>
        <dbReference type="ARBA" id="ARBA00023008"/>
    </source>
</evidence>
<feature type="signal peptide" evidence="4">
    <location>
        <begin position="1"/>
        <end position="19"/>
    </location>
</feature>
<dbReference type="GO" id="GO:0009055">
    <property type="term" value="F:electron transfer activity"/>
    <property type="evidence" value="ECO:0007669"/>
    <property type="project" value="InterPro"/>
</dbReference>
<dbReference type="Proteomes" id="UP000515514">
    <property type="component" value="Chromosome"/>
</dbReference>
<dbReference type="PANTHER" id="PTHR36507:SF1">
    <property type="entry name" value="BLL1555 PROTEIN"/>
    <property type="match status" value="1"/>
</dbReference>
<dbReference type="InterPro" id="IPR000923">
    <property type="entry name" value="BlueCu_1"/>
</dbReference>
<dbReference type="PANTHER" id="PTHR36507">
    <property type="entry name" value="BLL1555 PROTEIN"/>
    <property type="match status" value="1"/>
</dbReference>
<dbReference type="InterPro" id="IPR026444">
    <property type="entry name" value="Secre_tail"/>
</dbReference>
<evidence type="ECO:0000256" key="1">
    <source>
        <dbReference type="ARBA" id="ARBA00022723"/>
    </source>
</evidence>
<keyword evidence="3" id="KW-0186">Copper</keyword>
<name>A0A7G8PW04_9FLAO</name>
<dbReference type="GO" id="GO:0005507">
    <property type="term" value="F:copper ion binding"/>
    <property type="evidence" value="ECO:0007669"/>
    <property type="project" value="InterPro"/>
</dbReference>
<reference evidence="7 8" key="1">
    <citation type="submission" date="2020-04" db="EMBL/GenBank/DDBJ databases">
        <title>Genome sequence of Altibacter aquimarinus strain ALE3EI.</title>
        <authorList>
            <person name="Oh H.-M."/>
            <person name="Jang D."/>
        </authorList>
    </citation>
    <scope>NUCLEOTIDE SEQUENCE [LARGE SCALE GENOMIC DNA]</scope>
    <source>
        <strain evidence="7 8">ALE3EI</strain>
    </source>
</reference>
<feature type="domain" description="Secretion system C-terminal sorting" evidence="6">
    <location>
        <begin position="119"/>
        <end position="179"/>
    </location>
</feature>
<dbReference type="RefSeq" id="WP_186988227.1">
    <property type="nucleotide sequence ID" value="NZ_CP052909.1"/>
</dbReference>
<dbReference type="KEGG" id="alti:ALE3EI_1973"/>
<organism evidence="7 8">
    <name type="scientific">Constantimarinum furrinae</name>
    <dbReference type="NCBI Taxonomy" id="2562285"/>
    <lineage>
        <taxon>Bacteria</taxon>
        <taxon>Pseudomonadati</taxon>
        <taxon>Bacteroidota</taxon>
        <taxon>Flavobacteriia</taxon>
        <taxon>Flavobacteriales</taxon>
        <taxon>Flavobacteriaceae</taxon>
        <taxon>Altibacter/Constantimarinum group</taxon>
        <taxon>Constantimarinum</taxon>
    </lineage>
</organism>
<dbReference type="NCBIfam" id="TIGR04183">
    <property type="entry name" value="Por_Secre_tail"/>
    <property type="match status" value="1"/>
</dbReference>
<feature type="chain" id="PRO_5028911347" evidence="4">
    <location>
        <begin position="20"/>
        <end position="190"/>
    </location>
</feature>
<dbReference type="Pfam" id="PF00127">
    <property type="entry name" value="Copper-bind"/>
    <property type="match status" value="1"/>
</dbReference>
<keyword evidence="8" id="KW-1185">Reference proteome</keyword>
<protein>
    <submittedName>
        <fullName evidence="7">Uncharacterized protein</fullName>
    </submittedName>
</protein>
<evidence type="ECO:0000256" key="2">
    <source>
        <dbReference type="ARBA" id="ARBA00022729"/>
    </source>
</evidence>
<feature type="domain" description="Blue (type 1) copper" evidence="5">
    <location>
        <begin position="37"/>
        <end position="103"/>
    </location>
</feature>
<accession>A0A7G8PW04</accession>
<proteinExistence type="predicted"/>